<feature type="binding site" evidence="5">
    <location>
        <begin position="233"/>
        <end position="234"/>
    </location>
    <ligand>
        <name>substrate</name>
    </ligand>
</feature>
<evidence type="ECO:0000313" key="8">
    <source>
        <dbReference type="Proteomes" id="UP000029868"/>
    </source>
</evidence>
<comment type="similarity">
    <text evidence="5">Belongs to the GTP cyclohydrolase I family. QueF type 2 subfamily.</text>
</comment>
<keyword evidence="2 5" id="KW-0671">Queuosine biosynthesis</keyword>
<feature type="binding site" evidence="5">
    <location>
        <begin position="262"/>
        <end position="263"/>
    </location>
    <ligand>
        <name>NADPH</name>
        <dbReference type="ChEBI" id="CHEBI:57783"/>
    </ligand>
</feature>
<dbReference type="UniPathway" id="UPA00392"/>
<accession>A0A099KZX6</accession>
<keyword evidence="4 5" id="KW-0560">Oxidoreductase</keyword>
<dbReference type="GO" id="GO:0008616">
    <property type="term" value="P:tRNA queuosine(34) biosynthetic process"/>
    <property type="evidence" value="ECO:0007669"/>
    <property type="project" value="UniProtKB-UniRule"/>
</dbReference>
<dbReference type="Pfam" id="PF14489">
    <property type="entry name" value="QueF"/>
    <property type="match status" value="1"/>
</dbReference>
<dbReference type="InterPro" id="IPR029139">
    <property type="entry name" value="QueF_N"/>
</dbReference>
<feature type="active site" description="Proton donor" evidence="5">
    <location>
        <position position="201"/>
    </location>
</feature>
<dbReference type="Pfam" id="PF14819">
    <property type="entry name" value="QueF_N"/>
    <property type="match status" value="1"/>
</dbReference>
<proteinExistence type="inferred from homology"/>
<keyword evidence="3 5" id="KW-0521">NADP</keyword>
<dbReference type="InterPro" id="IPR016428">
    <property type="entry name" value="QueF_type2"/>
</dbReference>
<evidence type="ECO:0000256" key="4">
    <source>
        <dbReference type="ARBA" id="ARBA00023002"/>
    </source>
</evidence>
<dbReference type="OrthoDB" id="9789995at2"/>
<dbReference type="RefSeq" id="WP_033081120.1">
    <property type="nucleotide sequence ID" value="NZ_JQEC01000011.1"/>
</dbReference>
<dbReference type="InterPro" id="IPR050084">
    <property type="entry name" value="NADPH_dep_7-cyano-7-deazaG_red"/>
</dbReference>
<dbReference type="SUPFAM" id="SSF55620">
    <property type="entry name" value="Tetrahydrobiopterin biosynthesis enzymes-like"/>
    <property type="match status" value="1"/>
</dbReference>
<evidence type="ECO:0000256" key="1">
    <source>
        <dbReference type="ARBA" id="ARBA00022490"/>
    </source>
</evidence>
<dbReference type="Gene3D" id="3.30.1130.10">
    <property type="match status" value="2"/>
</dbReference>
<evidence type="ECO:0000256" key="2">
    <source>
        <dbReference type="ARBA" id="ARBA00022785"/>
    </source>
</evidence>
<dbReference type="InterPro" id="IPR029500">
    <property type="entry name" value="QueF"/>
</dbReference>
<dbReference type="AlphaFoldDB" id="A0A099KZX6"/>
<name>A0A099KZX6_COLPS</name>
<comment type="subunit">
    <text evidence="5">Homodimer.</text>
</comment>
<keyword evidence="1 5" id="KW-0963">Cytoplasm</keyword>
<comment type="catalytic activity">
    <reaction evidence="5">
        <text>7-aminomethyl-7-carbaguanine + 2 NADP(+) = 7-cyano-7-carbaguanine + 2 NADPH + 3 H(+)</text>
        <dbReference type="Rhea" id="RHEA:13409"/>
        <dbReference type="ChEBI" id="CHEBI:15378"/>
        <dbReference type="ChEBI" id="CHEBI:45075"/>
        <dbReference type="ChEBI" id="CHEBI:57783"/>
        <dbReference type="ChEBI" id="CHEBI:58349"/>
        <dbReference type="ChEBI" id="CHEBI:58703"/>
        <dbReference type="EC" id="1.7.1.13"/>
    </reaction>
</comment>
<sequence length="286" mass="32656">MANYQNATELSKLTLGKSTQYCSEYTPDLLQGVPRSLNRDDLALESSNLPFVGEDVWYGFELSWLNEKGKPVVAVAEFRFACTSTNIVESKSFKLYLNSFNQTRFASIKQVEEILTKDLSNIAGSPAKVSLYGVDHCPALDIAKKLDNCFCIDGEDISIDHYQYDPELLVNAQDKEESTIVEEHLVSHLLKSNCLITNQPDWASVYIQYSGKAINHALLLKYLISFRQHNEFHEQCVERIYCDLQKFCQLEELTVFARYTRRGGLDINPFRSSHTNQAPFARTLRQ</sequence>
<evidence type="ECO:0000313" key="7">
    <source>
        <dbReference type="EMBL" id="KGJ96126.1"/>
    </source>
</evidence>
<evidence type="ECO:0000256" key="3">
    <source>
        <dbReference type="ARBA" id="ARBA00022857"/>
    </source>
</evidence>
<comment type="subcellular location">
    <subcellularLocation>
        <location evidence="5">Cytoplasm</location>
    </subcellularLocation>
</comment>
<dbReference type="PATRIC" id="fig|28229.3.peg.1004"/>
<comment type="caution">
    <text evidence="7">The sequence shown here is derived from an EMBL/GenBank/DDBJ whole genome shotgun (WGS) entry which is preliminary data.</text>
</comment>
<comment type="function">
    <text evidence="5">Catalyzes the NADPH-dependent reduction of 7-cyano-7-deazaguanine (preQ0) to 7-aminomethyl-7-deazaguanine (preQ1).</text>
</comment>
<comment type="pathway">
    <text evidence="5">tRNA modification; tRNA-queuosine biosynthesis.</text>
</comment>
<feature type="binding site" evidence="5">
    <location>
        <begin position="88"/>
        <end position="90"/>
    </location>
    <ligand>
        <name>substrate</name>
    </ligand>
</feature>
<feature type="active site" description="Thioimide intermediate" evidence="5">
    <location>
        <position position="194"/>
    </location>
</feature>
<dbReference type="Proteomes" id="UP000029868">
    <property type="component" value="Unassembled WGS sequence"/>
</dbReference>
<dbReference type="InterPro" id="IPR043133">
    <property type="entry name" value="GTP-CH-I_C/QueF"/>
</dbReference>
<gene>
    <name evidence="5" type="primary">queF</name>
    <name evidence="7" type="ORF">GAB14E_0073</name>
</gene>
<evidence type="ECO:0000259" key="6">
    <source>
        <dbReference type="Pfam" id="PF14819"/>
    </source>
</evidence>
<organism evidence="7 8">
    <name type="scientific">Colwellia psychrerythraea</name>
    <name type="common">Vibrio psychroerythus</name>
    <dbReference type="NCBI Taxonomy" id="28229"/>
    <lineage>
        <taxon>Bacteria</taxon>
        <taxon>Pseudomonadati</taxon>
        <taxon>Pseudomonadota</taxon>
        <taxon>Gammaproteobacteria</taxon>
        <taxon>Alteromonadales</taxon>
        <taxon>Colwelliaceae</taxon>
        <taxon>Colwellia</taxon>
    </lineage>
</organism>
<dbReference type="EC" id="1.7.1.13" evidence="5"/>
<dbReference type="GO" id="GO:0005737">
    <property type="term" value="C:cytoplasm"/>
    <property type="evidence" value="ECO:0007669"/>
    <property type="project" value="UniProtKB-SubCell"/>
</dbReference>
<dbReference type="NCBIfam" id="TIGR03138">
    <property type="entry name" value="QueF"/>
    <property type="match status" value="1"/>
</dbReference>
<dbReference type="GO" id="GO:0033739">
    <property type="term" value="F:preQ1 synthase activity"/>
    <property type="evidence" value="ECO:0007669"/>
    <property type="project" value="UniProtKB-UniRule"/>
</dbReference>
<evidence type="ECO:0000256" key="5">
    <source>
        <dbReference type="HAMAP-Rule" id="MF_00817"/>
    </source>
</evidence>
<dbReference type="PANTHER" id="PTHR34354:SF1">
    <property type="entry name" value="NADPH-DEPENDENT 7-CYANO-7-DEAZAGUANINE REDUCTASE"/>
    <property type="match status" value="1"/>
</dbReference>
<dbReference type="PANTHER" id="PTHR34354">
    <property type="entry name" value="NADPH-DEPENDENT 7-CYANO-7-DEAZAGUANINE REDUCTASE"/>
    <property type="match status" value="1"/>
</dbReference>
<dbReference type="HAMAP" id="MF_00817">
    <property type="entry name" value="QueF_type2"/>
    <property type="match status" value="1"/>
</dbReference>
<feature type="domain" description="NADPH-dependent 7-cyano-7-deazaguanine reductase N-terminal" evidence="6">
    <location>
        <begin position="21"/>
        <end position="131"/>
    </location>
</feature>
<dbReference type="EMBL" id="JQEC01000011">
    <property type="protein sequence ID" value="KGJ96126.1"/>
    <property type="molecule type" value="Genomic_DNA"/>
</dbReference>
<feature type="binding site" evidence="5">
    <location>
        <begin position="90"/>
        <end position="91"/>
    </location>
    <ligand>
        <name>NADPH</name>
        <dbReference type="ChEBI" id="CHEBI:57783"/>
    </ligand>
</feature>
<protein>
    <recommendedName>
        <fullName evidence="5">NADPH-dependent 7-cyano-7-deazaguanine reductase</fullName>
        <ecNumber evidence="5">1.7.1.13</ecNumber>
    </recommendedName>
    <alternativeName>
        <fullName evidence="5">7-cyano-7-carbaguanine reductase</fullName>
    </alternativeName>
    <alternativeName>
        <fullName evidence="5">NADPH-dependent nitrile oxidoreductase</fullName>
    </alternativeName>
    <alternativeName>
        <fullName evidence="5">PreQ(0) reductase</fullName>
    </alternativeName>
</protein>
<reference evidence="7 8" key="1">
    <citation type="submission" date="2014-08" db="EMBL/GenBank/DDBJ databases">
        <title>Genomic and Phenotypic Diversity of Colwellia psychrerythraea strains from Disparate Marine Basins.</title>
        <authorList>
            <person name="Techtmann S.M."/>
            <person name="Stelling S.C."/>
            <person name="Utturkar S.M."/>
            <person name="Alshibli N."/>
            <person name="Harris A."/>
            <person name="Brown S.D."/>
            <person name="Hazen T.C."/>
        </authorList>
    </citation>
    <scope>NUCLEOTIDE SEQUENCE [LARGE SCALE GENOMIC DNA]</scope>
    <source>
        <strain evidence="7 8">GAB14E</strain>
    </source>
</reference>
<dbReference type="PIRSF" id="PIRSF004750">
    <property type="entry name" value="Nitrile_oxidored_YqcD_prd"/>
    <property type="match status" value="1"/>
</dbReference>